<dbReference type="EMBL" id="OC978270">
    <property type="protein sequence ID" value="CAG4634925.1"/>
    <property type="molecule type" value="Genomic_DNA"/>
</dbReference>
<proteinExistence type="predicted"/>
<evidence type="ECO:0000259" key="7">
    <source>
        <dbReference type="PROSITE" id="PS50103"/>
    </source>
</evidence>
<feature type="zinc finger region" description="C3H1-type" evidence="4">
    <location>
        <begin position="192"/>
        <end position="220"/>
    </location>
</feature>
<dbReference type="PROSITE" id="PS00518">
    <property type="entry name" value="ZF_RING_1"/>
    <property type="match status" value="1"/>
</dbReference>
<dbReference type="Pfam" id="PF13923">
    <property type="entry name" value="zf-C3HC4_2"/>
    <property type="match status" value="1"/>
</dbReference>
<evidence type="ECO:0000256" key="3">
    <source>
        <dbReference type="ARBA" id="ARBA00022833"/>
    </source>
</evidence>
<feature type="region of interest" description="Disordered" evidence="5">
    <location>
        <begin position="21"/>
        <end position="54"/>
    </location>
</feature>
<dbReference type="AlphaFoldDB" id="A0A9N6WP60"/>
<dbReference type="GO" id="GO:0034247">
    <property type="term" value="P:snoRNA splicing"/>
    <property type="evidence" value="ECO:0007669"/>
    <property type="project" value="TreeGrafter"/>
</dbReference>
<dbReference type="Pfam" id="PF00642">
    <property type="entry name" value="zf-CCCH"/>
    <property type="match status" value="1"/>
</dbReference>
<dbReference type="GO" id="GO:0005684">
    <property type="term" value="C:U2-type spliceosomal complex"/>
    <property type="evidence" value="ECO:0007669"/>
    <property type="project" value="TreeGrafter"/>
</dbReference>
<feature type="compositionally biased region" description="Polar residues" evidence="5">
    <location>
        <begin position="336"/>
        <end position="347"/>
    </location>
</feature>
<reference evidence="8" key="1">
    <citation type="submission" date="2021-04" db="EMBL/GenBank/DDBJ databases">
        <authorList>
            <person name="Cornetti L."/>
        </authorList>
    </citation>
    <scope>NUCLEOTIDE SEQUENCE</scope>
</reference>
<dbReference type="FunFam" id="3.30.40.10:FF:000045">
    <property type="entry name" value="RING finger protein 113A"/>
    <property type="match status" value="1"/>
</dbReference>
<dbReference type="PROSITE" id="PS50103">
    <property type="entry name" value="ZF_C3H1"/>
    <property type="match status" value="1"/>
</dbReference>
<evidence type="ECO:0000256" key="5">
    <source>
        <dbReference type="SAM" id="MobiDB-lite"/>
    </source>
</evidence>
<dbReference type="SUPFAM" id="SSF57850">
    <property type="entry name" value="RING/U-box"/>
    <property type="match status" value="1"/>
</dbReference>
<dbReference type="InterPro" id="IPR001841">
    <property type="entry name" value="Znf_RING"/>
</dbReference>
<dbReference type="Gene3D" id="4.10.1000.10">
    <property type="entry name" value="Zinc finger, CCCH-type"/>
    <property type="match status" value="1"/>
</dbReference>
<evidence type="ECO:0000313" key="8">
    <source>
        <dbReference type="EMBL" id="CAG4634925.1"/>
    </source>
</evidence>
<dbReference type="InterPro" id="IPR017907">
    <property type="entry name" value="Znf_RING_CS"/>
</dbReference>
<protein>
    <submittedName>
        <fullName evidence="8">EOG090X09Q6</fullName>
    </submittedName>
</protein>
<evidence type="ECO:0000256" key="1">
    <source>
        <dbReference type="ARBA" id="ARBA00022723"/>
    </source>
</evidence>
<evidence type="ECO:0000256" key="4">
    <source>
        <dbReference type="PROSITE-ProRule" id="PRU00723"/>
    </source>
</evidence>
<dbReference type="SMART" id="SM00356">
    <property type="entry name" value="ZnF_C3H1"/>
    <property type="match status" value="1"/>
</dbReference>
<keyword evidence="2 4" id="KW-0863">Zinc-finger</keyword>
<evidence type="ECO:0000259" key="6">
    <source>
        <dbReference type="PROSITE" id="PS50089"/>
    </source>
</evidence>
<dbReference type="InterPro" id="IPR013083">
    <property type="entry name" value="Znf_RING/FYVE/PHD"/>
</dbReference>
<keyword evidence="1 4" id="KW-0479">Metal-binding</keyword>
<dbReference type="PANTHER" id="PTHR12930">
    <property type="entry name" value="ZINC FINGER PROTEIN 183"/>
    <property type="match status" value="1"/>
</dbReference>
<sequence>MADGDESQQKSNVCTFTFKKRKAGGASMRRKAHDNDDEDVEKKRSSSEDETVVTRAEKKTALGVISAKTFKTSKRVRQAAPDSSDEETKTKERVTVAYQSERVAENKKDELATSTVQIDTEIEKDARTIFEKSLQVQQELKGKADDKIYRGLANYAQYYEKRDTAQGNAASANVRKGPMRAPANVRATVRWDYQPDLCKDYKETGFCGFGDSCKFLHDRSDYKFGWQLEREERGKGEPAEADDKYEIHSDEEELPFKCFICRDSFKHPIVTKCKHYFCEPCALKHYRKSQRCFVCGKQTFGVFNPAKELLERLKTEEANKMERDQAGSSDDEFQLEVTQPSSSQQQAGEEPVTEIEHIHYEDDGGTGAADGNDTDSDDSD</sequence>
<feature type="domain" description="RING-type" evidence="6">
    <location>
        <begin position="258"/>
        <end position="295"/>
    </location>
</feature>
<name>A0A9N6WP60_9CRUS</name>
<dbReference type="InterPro" id="IPR039971">
    <property type="entry name" value="CWC24-like"/>
</dbReference>
<dbReference type="Gene3D" id="3.30.40.10">
    <property type="entry name" value="Zinc/RING finger domain, C3HC4 (zinc finger)"/>
    <property type="match status" value="1"/>
</dbReference>
<keyword evidence="3 4" id="KW-0862">Zinc</keyword>
<feature type="region of interest" description="Disordered" evidence="5">
    <location>
        <begin position="322"/>
        <end position="380"/>
    </location>
</feature>
<feature type="region of interest" description="Disordered" evidence="5">
    <location>
        <begin position="72"/>
        <end position="92"/>
    </location>
</feature>
<dbReference type="PROSITE" id="PS50089">
    <property type="entry name" value="ZF_RING_2"/>
    <property type="match status" value="1"/>
</dbReference>
<dbReference type="InterPro" id="IPR036855">
    <property type="entry name" value="Znf_CCCH_sf"/>
</dbReference>
<accession>A0A9N6WP60</accession>
<organism evidence="8">
    <name type="scientific">Alona affinis</name>
    <dbReference type="NCBI Taxonomy" id="381656"/>
    <lineage>
        <taxon>Eukaryota</taxon>
        <taxon>Metazoa</taxon>
        <taxon>Ecdysozoa</taxon>
        <taxon>Arthropoda</taxon>
        <taxon>Crustacea</taxon>
        <taxon>Branchiopoda</taxon>
        <taxon>Diplostraca</taxon>
        <taxon>Cladocera</taxon>
        <taxon>Anomopoda</taxon>
        <taxon>Chydoridae</taxon>
        <taxon>Alona</taxon>
    </lineage>
</organism>
<dbReference type="CDD" id="cd16539">
    <property type="entry name" value="RING-HC_RNF113A_B"/>
    <property type="match status" value="1"/>
</dbReference>
<feature type="compositionally biased region" description="Basic residues" evidence="5">
    <location>
        <begin position="21"/>
        <end position="32"/>
    </location>
</feature>
<gene>
    <name evidence="8" type="primary">EOG090X09Q6</name>
</gene>
<dbReference type="GO" id="GO:0008270">
    <property type="term" value="F:zinc ion binding"/>
    <property type="evidence" value="ECO:0007669"/>
    <property type="project" value="UniProtKB-KW"/>
</dbReference>
<evidence type="ECO:0000256" key="2">
    <source>
        <dbReference type="ARBA" id="ARBA00022771"/>
    </source>
</evidence>
<dbReference type="PANTHER" id="PTHR12930:SF0">
    <property type="entry name" value="RING FINGER PROTEIN 113B"/>
    <property type="match status" value="1"/>
</dbReference>
<dbReference type="InterPro" id="IPR000571">
    <property type="entry name" value="Znf_CCCH"/>
</dbReference>
<dbReference type="SUPFAM" id="SSF90229">
    <property type="entry name" value="CCCH zinc finger"/>
    <property type="match status" value="1"/>
</dbReference>
<dbReference type="SMART" id="SM00184">
    <property type="entry name" value="RING"/>
    <property type="match status" value="1"/>
</dbReference>
<feature type="domain" description="C3H1-type" evidence="7">
    <location>
        <begin position="192"/>
        <end position="220"/>
    </location>
</feature>